<proteinExistence type="predicted"/>
<organism evidence="1 2">
    <name type="scientific">Tolypocladium capitatum</name>
    <dbReference type="NCBI Taxonomy" id="45235"/>
    <lineage>
        <taxon>Eukaryota</taxon>
        <taxon>Fungi</taxon>
        <taxon>Dikarya</taxon>
        <taxon>Ascomycota</taxon>
        <taxon>Pezizomycotina</taxon>
        <taxon>Sordariomycetes</taxon>
        <taxon>Hypocreomycetidae</taxon>
        <taxon>Hypocreales</taxon>
        <taxon>Ophiocordycipitaceae</taxon>
        <taxon>Tolypocladium</taxon>
    </lineage>
</organism>
<protein>
    <submittedName>
        <fullName evidence="1">Uncharacterized protein</fullName>
    </submittedName>
</protein>
<comment type="caution">
    <text evidence="1">The sequence shown here is derived from an EMBL/GenBank/DDBJ whole genome shotgun (WGS) entry which is preliminary data.</text>
</comment>
<evidence type="ECO:0000313" key="1">
    <source>
        <dbReference type="EMBL" id="PNY26579.1"/>
    </source>
</evidence>
<gene>
    <name evidence="1" type="ORF">TCAP_03490</name>
</gene>
<dbReference type="AlphaFoldDB" id="A0A2K3QGC6"/>
<evidence type="ECO:0000313" key="2">
    <source>
        <dbReference type="Proteomes" id="UP000236621"/>
    </source>
</evidence>
<dbReference type="EMBL" id="NRSZ01000530">
    <property type="protein sequence ID" value="PNY26579.1"/>
    <property type="molecule type" value="Genomic_DNA"/>
</dbReference>
<sequence length="187" mass="20754">MDMSTRRCMLAFHMCALNQGVCMTHVVKKLVCSEELHDVTSRAKWIMEYQVLFVLLAIQLPDRRAVGAEISNRPYHHAPPPFPDFPPQSSVLLSSSSWPSINGRTKPPCLLSAVHLSIQPLILFLDCSLPTLTVGITRSILKHIMNMASSRKLLCSEYGTPKHMASLVLPLCATKSLHANLVLQLSP</sequence>
<keyword evidence="2" id="KW-1185">Reference proteome</keyword>
<reference evidence="1 2" key="1">
    <citation type="submission" date="2017-08" db="EMBL/GenBank/DDBJ databases">
        <title>Harnessing the power of phylogenomics to disentangle the directionality and signatures of interkingdom host jumping in the parasitic fungal genus Tolypocladium.</title>
        <authorList>
            <person name="Quandt C.A."/>
            <person name="Patterson W."/>
            <person name="Spatafora J.W."/>
        </authorList>
    </citation>
    <scope>NUCLEOTIDE SEQUENCE [LARGE SCALE GENOMIC DNA]</scope>
    <source>
        <strain evidence="1 2">CBS 113982</strain>
    </source>
</reference>
<name>A0A2K3QGC6_9HYPO</name>
<dbReference type="Proteomes" id="UP000236621">
    <property type="component" value="Unassembled WGS sequence"/>
</dbReference>
<accession>A0A2K3QGC6</accession>